<evidence type="ECO:0000259" key="2">
    <source>
        <dbReference type="Pfam" id="PF00535"/>
    </source>
</evidence>
<sequence>MTLAAVPNSHVRPASLVLTVLNEGHSLPTFLRSLSAQRHLPSEVVIVDGGSADDTVEILTAWSPPAGTAVRIVERPGANISQGRNTAISLAESPWILVTDGGTVLDPGWIESLLDSFDGQPTPTVVSGFFRPTGESLVERAIAFTATPRLTEIDSATFLPSSRSIAFTRDAWSQAGGYPEWLDYCEDLVFDLRLKELGHRFAFAPLATVTWSARHSVREFMVQYYRYARGDGKAGLWAKRHSVRYLAYSGGIALVVVAFWQPIVLIPLVAAGSLYLSKYVRRVWRAREEFGTGLTRGLALVPVIVVAGDLAKMAGYPVGLRWKRQNRPS</sequence>
<protein>
    <submittedName>
        <fullName evidence="3">Glycosyltransferase</fullName>
    </submittedName>
</protein>
<dbReference type="Pfam" id="PF00535">
    <property type="entry name" value="Glycos_transf_2"/>
    <property type="match status" value="1"/>
</dbReference>
<gene>
    <name evidence="3" type="ORF">IV501_02230</name>
</gene>
<dbReference type="Proteomes" id="UP000636458">
    <property type="component" value="Unassembled WGS sequence"/>
</dbReference>
<proteinExistence type="predicted"/>
<reference evidence="3" key="1">
    <citation type="submission" date="2021-01" db="EMBL/GenBank/DDBJ databases">
        <title>Lacisediminihabitans sp. nov. strain G11-30, isolated from Antarctic Soil.</title>
        <authorList>
            <person name="Li J."/>
        </authorList>
    </citation>
    <scope>NUCLEOTIDE SEQUENCE</scope>
    <source>
        <strain evidence="3">G11-30</strain>
    </source>
</reference>
<name>A0A934W240_9MICO</name>
<dbReference type="PANTHER" id="PTHR43685">
    <property type="entry name" value="GLYCOSYLTRANSFERASE"/>
    <property type="match status" value="1"/>
</dbReference>
<dbReference type="InterPro" id="IPR050834">
    <property type="entry name" value="Glycosyltransf_2"/>
</dbReference>
<feature type="domain" description="Glycosyltransferase 2-like" evidence="2">
    <location>
        <begin position="15"/>
        <end position="135"/>
    </location>
</feature>
<feature type="transmembrane region" description="Helical" evidence="1">
    <location>
        <begin position="297"/>
        <end position="319"/>
    </location>
</feature>
<evidence type="ECO:0000313" key="3">
    <source>
        <dbReference type="EMBL" id="MBK4346441.1"/>
    </source>
</evidence>
<comment type="caution">
    <text evidence="3">The sequence shown here is derived from an EMBL/GenBank/DDBJ whole genome shotgun (WGS) entry which is preliminary data.</text>
</comment>
<dbReference type="SUPFAM" id="SSF53448">
    <property type="entry name" value="Nucleotide-diphospho-sugar transferases"/>
    <property type="match status" value="1"/>
</dbReference>
<evidence type="ECO:0000256" key="1">
    <source>
        <dbReference type="SAM" id="Phobius"/>
    </source>
</evidence>
<keyword evidence="1" id="KW-1133">Transmembrane helix</keyword>
<accession>A0A934W240</accession>
<dbReference type="AlphaFoldDB" id="A0A934W240"/>
<keyword evidence="1" id="KW-0472">Membrane</keyword>
<keyword evidence="4" id="KW-1185">Reference proteome</keyword>
<dbReference type="PANTHER" id="PTHR43685:SF3">
    <property type="entry name" value="SLR2126 PROTEIN"/>
    <property type="match status" value="1"/>
</dbReference>
<keyword evidence="1" id="KW-0812">Transmembrane</keyword>
<feature type="transmembrane region" description="Helical" evidence="1">
    <location>
        <begin position="245"/>
        <end position="276"/>
    </location>
</feature>
<dbReference type="RefSeq" id="WP_200554772.1">
    <property type="nucleotide sequence ID" value="NZ_JAEPES010000001.1"/>
</dbReference>
<evidence type="ECO:0000313" key="4">
    <source>
        <dbReference type="Proteomes" id="UP000636458"/>
    </source>
</evidence>
<dbReference type="Gene3D" id="3.90.550.10">
    <property type="entry name" value="Spore Coat Polysaccharide Biosynthesis Protein SpsA, Chain A"/>
    <property type="match status" value="1"/>
</dbReference>
<organism evidence="3 4">
    <name type="scientific">Lacisediminihabitans changchengi</name>
    <dbReference type="NCBI Taxonomy" id="2787634"/>
    <lineage>
        <taxon>Bacteria</taxon>
        <taxon>Bacillati</taxon>
        <taxon>Actinomycetota</taxon>
        <taxon>Actinomycetes</taxon>
        <taxon>Micrococcales</taxon>
        <taxon>Microbacteriaceae</taxon>
        <taxon>Lacisediminihabitans</taxon>
    </lineage>
</organism>
<dbReference type="InterPro" id="IPR001173">
    <property type="entry name" value="Glyco_trans_2-like"/>
</dbReference>
<dbReference type="EMBL" id="JAEPES010000001">
    <property type="protein sequence ID" value="MBK4346441.1"/>
    <property type="molecule type" value="Genomic_DNA"/>
</dbReference>
<dbReference type="InterPro" id="IPR029044">
    <property type="entry name" value="Nucleotide-diphossugar_trans"/>
</dbReference>